<feature type="domain" description="RNase H type-1" evidence="1">
    <location>
        <begin position="5"/>
        <end position="91"/>
    </location>
</feature>
<dbReference type="InterPro" id="IPR053151">
    <property type="entry name" value="RNase_H-like"/>
</dbReference>
<feature type="non-terminal residue" evidence="2">
    <location>
        <position position="106"/>
    </location>
</feature>
<dbReference type="PANTHER" id="PTHR47723:SF19">
    <property type="entry name" value="POLYNUCLEOTIDYL TRANSFERASE, RIBONUCLEASE H-LIKE SUPERFAMILY PROTEIN"/>
    <property type="match status" value="1"/>
</dbReference>
<comment type="caution">
    <text evidence="2">The sequence shown here is derived from an EMBL/GenBank/DDBJ whole genome shotgun (WGS) entry which is preliminary data.</text>
</comment>
<dbReference type="EMBL" id="JABFAC010000009">
    <property type="protein sequence ID" value="MBA0624951.1"/>
    <property type="molecule type" value="Genomic_DNA"/>
</dbReference>
<evidence type="ECO:0000313" key="3">
    <source>
        <dbReference type="Proteomes" id="UP000593561"/>
    </source>
</evidence>
<dbReference type="Proteomes" id="UP000593561">
    <property type="component" value="Unassembled WGS sequence"/>
</dbReference>
<dbReference type="InterPro" id="IPR012337">
    <property type="entry name" value="RNaseH-like_sf"/>
</dbReference>
<dbReference type="InterPro" id="IPR044730">
    <property type="entry name" value="RNase_H-like_dom_plant"/>
</dbReference>
<evidence type="ECO:0000259" key="1">
    <source>
        <dbReference type="Pfam" id="PF13456"/>
    </source>
</evidence>
<evidence type="ECO:0000313" key="2">
    <source>
        <dbReference type="EMBL" id="MBA0624951.1"/>
    </source>
</evidence>
<dbReference type="Pfam" id="PF13456">
    <property type="entry name" value="RVT_3"/>
    <property type="match status" value="1"/>
</dbReference>
<proteinExistence type="predicted"/>
<dbReference type="SUPFAM" id="SSF53098">
    <property type="entry name" value="Ribonuclease H-like"/>
    <property type="match status" value="1"/>
</dbReference>
<dbReference type="GO" id="GO:0003676">
    <property type="term" value="F:nucleic acid binding"/>
    <property type="evidence" value="ECO:0007669"/>
    <property type="project" value="InterPro"/>
</dbReference>
<dbReference type="InterPro" id="IPR036397">
    <property type="entry name" value="RNaseH_sf"/>
</dbReference>
<keyword evidence="3" id="KW-1185">Reference proteome</keyword>
<dbReference type="GO" id="GO:0004523">
    <property type="term" value="F:RNA-DNA hybrid ribonuclease activity"/>
    <property type="evidence" value="ECO:0007669"/>
    <property type="project" value="InterPro"/>
</dbReference>
<sequence>MLKIRCTDSLQVELWGVREGLCLARERGLTRLIIELDAILIVQMLSRSFDASHPMGTFVADCLALRSEGWVVEVHHILLEGNCCANHFVVMARERVEAFARLEDPL</sequence>
<accession>A0A7J8SFV6</accession>
<protein>
    <recommendedName>
        <fullName evidence="1">RNase H type-1 domain-containing protein</fullName>
    </recommendedName>
</protein>
<dbReference type="InterPro" id="IPR002156">
    <property type="entry name" value="RNaseH_domain"/>
</dbReference>
<name>A0A7J8SFV6_GOSDV</name>
<dbReference type="PANTHER" id="PTHR47723">
    <property type="entry name" value="OS05G0353850 PROTEIN"/>
    <property type="match status" value="1"/>
</dbReference>
<dbReference type="AlphaFoldDB" id="A0A7J8SFV6"/>
<gene>
    <name evidence="2" type="ORF">Godav_010214</name>
</gene>
<dbReference type="CDD" id="cd06222">
    <property type="entry name" value="RNase_H_like"/>
    <property type="match status" value="1"/>
</dbReference>
<reference evidence="2 3" key="1">
    <citation type="journal article" date="2019" name="Genome Biol. Evol.">
        <title>Insights into the evolution of the New World diploid cottons (Gossypium, subgenus Houzingenia) based on genome sequencing.</title>
        <authorList>
            <person name="Grover C.E."/>
            <person name="Arick M.A. 2nd"/>
            <person name="Thrash A."/>
            <person name="Conover J.L."/>
            <person name="Sanders W.S."/>
            <person name="Peterson D.G."/>
            <person name="Frelichowski J.E."/>
            <person name="Scheffler J.A."/>
            <person name="Scheffler B.E."/>
            <person name="Wendel J.F."/>
        </authorList>
    </citation>
    <scope>NUCLEOTIDE SEQUENCE [LARGE SCALE GENOMIC DNA]</scope>
    <source>
        <strain evidence="2">27</strain>
        <tissue evidence="2">Leaf</tissue>
    </source>
</reference>
<organism evidence="2 3">
    <name type="scientific">Gossypium davidsonii</name>
    <name type="common">Davidson's cotton</name>
    <name type="synonym">Gossypium klotzschianum subsp. davidsonii</name>
    <dbReference type="NCBI Taxonomy" id="34287"/>
    <lineage>
        <taxon>Eukaryota</taxon>
        <taxon>Viridiplantae</taxon>
        <taxon>Streptophyta</taxon>
        <taxon>Embryophyta</taxon>
        <taxon>Tracheophyta</taxon>
        <taxon>Spermatophyta</taxon>
        <taxon>Magnoliopsida</taxon>
        <taxon>eudicotyledons</taxon>
        <taxon>Gunneridae</taxon>
        <taxon>Pentapetalae</taxon>
        <taxon>rosids</taxon>
        <taxon>malvids</taxon>
        <taxon>Malvales</taxon>
        <taxon>Malvaceae</taxon>
        <taxon>Malvoideae</taxon>
        <taxon>Gossypium</taxon>
    </lineage>
</organism>
<dbReference type="Gene3D" id="3.30.420.10">
    <property type="entry name" value="Ribonuclease H-like superfamily/Ribonuclease H"/>
    <property type="match status" value="1"/>
</dbReference>